<evidence type="ECO:0000313" key="1">
    <source>
        <dbReference type="EMBL" id="POP42333.1"/>
    </source>
</evidence>
<dbReference type="Proteomes" id="UP000247005">
    <property type="component" value="Unassembled WGS sequence"/>
</dbReference>
<reference evidence="3 4" key="1">
    <citation type="submission" date="2018-01" db="EMBL/GenBank/DDBJ databases">
        <title>Superficieibacter electus gen. nov., sp. nov., an extended-spectrum beta-lactamase possessing member of the Enterobacteriaceae family, isolated from intensive care unit surfaces.</title>
        <authorList>
            <person name="Potter R.F."/>
            <person name="D'Souza A.W."/>
        </authorList>
    </citation>
    <scope>NUCLEOTIDE SEQUENCE [LARGE SCALE GENOMIC DNA]</scope>
    <source>
        <strain evidence="2 4">BP-1</strain>
        <strain evidence="1 3">BP-2</strain>
    </source>
</reference>
<dbReference type="Pfam" id="PF22758">
    <property type="entry name" value="Phage_cement"/>
    <property type="match status" value="1"/>
</dbReference>
<comment type="caution">
    <text evidence="2">The sequence shown here is derived from an EMBL/GenBank/DDBJ whole genome shotgun (WGS) entry which is preliminary data.</text>
</comment>
<name>A0A2P5GVD4_9ENTR</name>
<dbReference type="EMBL" id="PQGD01000002">
    <property type="protein sequence ID" value="POP50522.1"/>
    <property type="molecule type" value="Genomic_DNA"/>
</dbReference>
<keyword evidence="3" id="KW-1185">Reference proteome</keyword>
<evidence type="ECO:0000313" key="4">
    <source>
        <dbReference type="Proteomes" id="UP000247005"/>
    </source>
</evidence>
<proteinExistence type="predicted"/>
<protein>
    <submittedName>
        <fullName evidence="2">Uncharacterized protein</fullName>
    </submittedName>
</protein>
<sequence>MAFPSKVNDSLAFGIPGEFYADGPSRAVPAMINSANAGYNMIGRAFTYNADGTVTAGGTGAFAGILINPKSQPLYGTAQNPLEASTTLPNGLNAEFCTMGILIVTFTTAVTIGQKVVFDTQHGILYTVDATATAAGTGKAFVPNAFVSHYSTAGAGPAVITITN</sequence>
<dbReference type="EMBL" id="PQGE01000020">
    <property type="protein sequence ID" value="POP42333.1"/>
    <property type="molecule type" value="Genomic_DNA"/>
</dbReference>
<evidence type="ECO:0000313" key="3">
    <source>
        <dbReference type="Proteomes" id="UP000237073"/>
    </source>
</evidence>
<dbReference type="Proteomes" id="UP000237073">
    <property type="component" value="Unassembled WGS sequence"/>
</dbReference>
<accession>A0A2P5GVD4</accession>
<dbReference type="AlphaFoldDB" id="A0A2P5GVD4"/>
<evidence type="ECO:0000313" key="2">
    <source>
        <dbReference type="EMBL" id="POP50522.1"/>
    </source>
</evidence>
<organism evidence="2 4">
    <name type="scientific">Superficieibacter electus</name>
    <dbReference type="NCBI Taxonomy" id="2022662"/>
    <lineage>
        <taxon>Bacteria</taxon>
        <taxon>Pseudomonadati</taxon>
        <taxon>Pseudomonadota</taxon>
        <taxon>Gammaproteobacteria</taxon>
        <taxon>Enterobacterales</taxon>
        <taxon>Enterobacteriaceae</taxon>
        <taxon>Superficieibacter</taxon>
    </lineage>
</organism>
<gene>
    <name evidence="2" type="ORF">CHU32_03605</name>
    <name evidence="1" type="ORF">CHU33_19890</name>
</gene>
<dbReference type="InterPro" id="IPR054438">
    <property type="entry name" value="Struct_cement_gp24/gp6"/>
</dbReference>
<dbReference type="RefSeq" id="WP_103677803.1">
    <property type="nucleotide sequence ID" value="NZ_PQGD01000002.1"/>
</dbReference>